<feature type="transmembrane region" description="Helical" evidence="1">
    <location>
        <begin position="140"/>
        <end position="161"/>
    </location>
</feature>
<organism evidence="3 4">
    <name type="scientific">Nitrobacter hamburgensis (strain DSM 10229 / NCIMB 13809 / X14)</name>
    <dbReference type="NCBI Taxonomy" id="323097"/>
    <lineage>
        <taxon>Bacteria</taxon>
        <taxon>Pseudomonadati</taxon>
        <taxon>Pseudomonadota</taxon>
        <taxon>Alphaproteobacteria</taxon>
        <taxon>Hyphomicrobiales</taxon>
        <taxon>Nitrobacteraceae</taxon>
        <taxon>Nitrobacter</taxon>
    </lineage>
</organism>
<feature type="transmembrane region" description="Helical" evidence="1">
    <location>
        <begin position="117"/>
        <end position="134"/>
    </location>
</feature>
<dbReference type="Proteomes" id="UP000001953">
    <property type="component" value="Chromosome"/>
</dbReference>
<feature type="transmembrane region" description="Helical" evidence="1">
    <location>
        <begin position="238"/>
        <end position="262"/>
    </location>
</feature>
<dbReference type="InterPro" id="IPR037185">
    <property type="entry name" value="EmrE-like"/>
</dbReference>
<feature type="transmembrane region" description="Helical" evidence="1">
    <location>
        <begin position="293"/>
        <end position="311"/>
    </location>
</feature>
<dbReference type="HOGENOM" id="CLU_069810_0_0_5"/>
<feature type="transmembrane region" description="Helical" evidence="1">
    <location>
        <begin position="173"/>
        <end position="199"/>
    </location>
</feature>
<name>Q1QQY2_NITHX</name>
<accession>Q1QQY2</accession>
<dbReference type="STRING" id="323097.Nham_0475"/>
<dbReference type="Pfam" id="PF00892">
    <property type="entry name" value="EamA"/>
    <property type="match status" value="1"/>
</dbReference>
<evidence type="ECO:0000313" key="4">
    <source>
        <dbReference type="Proteomes" id="UP000001953"/>
    </source>
</evidence>
<dbReference type="SUPFAM" id="SSF103481">
    <property type="entry name" value="Multidrug resistance efflux transporter EmrE"/>
    <property type="match status" value="2"/>
</dbReference>
<feature type="transmembrane region" description="Helical" evidence="1">
    <location>
        <begin position="54"/>
        <end position="73"/>
    </location>
</feature>
<evidence type="ECO:0000259" key="2">
    <source>
        <dbReference type="Pfam" id="PF00892"/>
    </source>
</evidence>
<proteinExistence type="predicted"/>
<feature type="domain" description="EamA" evidence="2">
    <location>
        <begin position="21"/>
        <end position="156"/>
    </location>
</feature>
<dbReference type="eggNOG" id="COG0697">
    <property type="taxonomic scope" value="Bacteria"/>
</dbReference>
<evidence type="ECO:0000256" key="1">
    <source>
        <dbReference type="SAM" id="Phobius"/>
    </source>
</evidence>
<feature type="transmembrane region" description="Helical" evidence="1">
    <location>
        <begin position="12"/>
        <end position="33"/>
    </location>
</feature>
<keyword evidence="1" id="KW-1133">Transmembrane helix</keyword>
<protein>
    <recommendedName>
        <fullName evidence="2">EamA domain-containing protein</fullName>
    </recommendedName>
</protein>
<reference evidence="3 4" key="1">
    <citation type="submission" date="2006-03" db="EMBL/GenBank/DDBJ databases">
        <title>Complete sequence of chromosome of Nitrobacter hamburgensis X14.</title>
        <authorList>
            <consortium name="US DOE Joint Genome Institute"/>
            <person name="Copeland A."/>
            <person name="Lucas S."/>
            <person name="Lapidus A."/>
            <person name="Barry K."/>
            <person name="Detter J.C."/>
            <person name="Glavina del Rio T."/>
            <person name="Hammon N."/>
            <person name="Israni S."/>
            <person name="Dalin E."/>
            <person name="Tice H."/>
            <person name="Pitluck S."/>
            <person name="Chain P."/>
            <person name="Malfatti S."/>
            <person name="Shin M."/>
            <person name="Vergez L."/>
            <person name="Schmutz J."/>
            <person name="Larimer F."/>
            <person name="Land M."/>
            <person name="Hauser L."/>
            <person name="Kyrpides N."/>
            <person name="Ivanova N."/>
            <person name="Ward B."/>
            <person name="Arp D."/>
            <person name="Klotz M."/>
            <person name="Stein L."/>
            <person name="O'Mullan G."/>
            <person name="Starkenburg S."/>
            <person name="Sayavedra L."/>
            <person name="Poret-Peterson A.T."/>
            <person name="Gentry M.E."/>
            <person name="Bruce D."/>
            <person name="Richardson P."/>
        </authorList>
    </citation>
    <scope>NUCLEOTIDE SEQUENCE [LARGE SCALE GENOMIC DNA]</scope>
    <source>
        <strain evidence="4">DSM 10229 / NCIMB 13809 / X14</strain>
    </source>
</reference>
<feature type="transmembrane region" description="Helical" evidence="1">
    <location>
        <begin position="85"/>
        <end position="105"/>
    </location>
</feature>
<keyword evidence="1" id="KW-0472">Membrane</keyword>
<dbReference type="InterPro" id="IPR000620">
    <property type="entry name" value="EamA_dom"/>
</dbReference>
<sequence length="312" mass="33462">MRRLQWFKLPTSFMLTVASLWIPFTVTAAFGQVARNAMQRSLTGPLGTWGATNIRFLFGFPFALIFFALVIAFSGDPVPWPVAAFWLWLLLGALTQIVATGLMLLAMNDRSFVVTTAYLKTEAIQTAIFGFVFLGDHLTVLKVVAILIATVGVVITALRPGGARGFADLKPTVLGLVAAASFALSAVGFRGAIIVVPGVSFVTAASYTLVFGLFVQTAVLTAYLLLRAPDVPKKILGLWRPSMVAGFLGAFASQFWFLAFALTAAANVRTLALVEVLFAQAVSYYSFKQPFSFHEIGGIVLILIGVGLLVAV</sequence>
<dbReference type="AlphaFoldDB" id="Q1QQY2"/>
<feature type="transmembrane region" description="Helical" evidence="1">
    <location>
        <begin position="205"/>
        <end position="226"/>
    </location>
</feature>
<dbReference type="EMBL" id="CP000319">
    <property type="protein sequence ID" value="ABE61365.1"/>
    <property type="molecule type" value="Genomic_DNA"/>
</dbReference>
<dbReference type="GO" id="GO:0016020">
    <property type="term" value="C:membrane"/>
    <property type="evidence" value="ECO:0007669"/>
    <property type="project" value="InterPro"/>
</dbReference>
<keyword evidence="1" id="KW-0812">Transmembrane</keyword>
<keyword evidence="4" id="KW-1185">Reference proteome</keyword>
<gene>
    <name evidence="3" type="ordered locus">Nham_0475</name>
</gene>
<evidence type="ECO:0000313" key="3">
    <source>
        <dbReference type="EMBL" id="ABE61365.1"/>
    </source>
</evidence>
<dbReference type="KEGG" id="nha:Nham_0475"/>